<dbReference type="SUPFAM" id="SSF52540">
    <property type="entry name" value="P-loop containing nucleoside triphosphate hydrolases"/>
    <property type="match status" value="2"/>
</dbReference>
<evidence type="ECO:0000313" key="6">
    <source>
        <dbReference type="EMBL" id="MBA8795694.1"/>
    </source>
</evidence>
<keyword evidence="2" id="KW-0547">Nucleotide-binding</keyword>
<dbReference type="Pfam" id="PF00005">
    <property type="entry name" value="ABC_tran"/>
    <property type="match status" value="2"/>
</dbReference>
<organism evidence="6 7">
    <name type="scientific">Microlunatus kandeliicorticis</name>
    <dbReference type="NCBI Taxonomy" id="1759536"/>
    <lineage>
        <taxon>Bacteria</taxon>
        <taxon>Bacillati</taxon>
        <taxon>Actinomycetota</taxon>
        <taxon>Actinomycetes</taxon>
        <taxon>Propionibacteriales</taxon>
        <taxon>Propionibacteriaceae</taxon>
        <taxon>Microlunatus</taxon>
    </lineage>
</organism>
<sequence>MPSGHSALSALAVDHLGFGWPDGQTVLHDLTLAFPSGLTGLIGANGSGKTTLLGLLTGRLTPTAGSVTRPDDLGHLPQDLVLDVRSSVADVLGIAETRRVLRRIEAGEGSPEDFDRVADQWDVEERATAQLAALGFDDLVLDRPIRTLSGGEAVLLALAALFLRGCPAILLDEPTNNLDSGARERLYAGLARWSGIAVVVSHDRDLLMRCDQIVELRDGRAATYGGNFVAYTEQVELEQAAAERMVRSAEAELHRQRRELIENQTKLARRKKVADKAYAEKRQPRIAMNALKRSAQVSAAKLTETHRGEVEHAREELAAAEERLRDEDAISVDLAASELPAGREVLRTEDLVLRNGVRADLPVRGPERLALVGPNGSGKTTLIDTLTGRLEPVAGRAELRVPWRELPQRLTLLPAERTVLEAVGALAPSADTATLRGRLARFLLGADVVTRRVATLSGGELFRATLAAVMLAEPAPQLLILDEPTNNLDLASLGQLTGALRAYPGALLVVSHDPRFLEDIGITTTVGYDVEERSFRRSD</sequence>
<feature type="coiled-coil region" evidence="4">
    <location>
        <begin position="303"/>
        <end position="330"/>
    </location>
</feature>
<gene>
    <name evidence="6" type="ORF">FHX74_003330</name>
</gene>
<dbReference type="PANTHER" id="PTHR19211:SF6">
    <property type="entry name" value="BLL7188 PROTEIN"/>
    <property type="match status" value="1"/>
</dbReference>
<dbReference type="InterPro" id="IPR003593">
    <property type="entry name" value="AAA+_ATPase"/>
</dbReference>
<dbReference type="SMART" id="SM00382">
    <property type="entry name" value="AAA"/>
    <property type="match status" value="2"/>
</dbReference>
<dbReference type="Proteomes" id="UP000523079">
    <property type="component" value="Unassembled WGS sequence"/>
</dbReference>
<dbReference type="Gene3D" id="3.40.50.300">
    <property type="entry name" value="P-loop containing nucleotide triphosphate hydrolases"/>
    <property type="match status" value="2"/>
</dbReference>
<dbReference type="EMBL" id="JACGWT010000005">
    <property type="protein sequence ID" value="MBA8795694.1"/>
    <property type="molecule type" value="Genomic_DNA"/>
</dbReference>
<evidence type="ECO:0000256" key="3">
    <source>
        <dbReference type="ARBA" id="ARBA00022840"/>
    </source>
</evidence>
<evidence type="ECO:0000313" key="7">
    <source>
        <dbReference type="Proteomes" id="UP000523079"/>
    </source>
</evidence>
<dbReference type="PANTHER" id="PTHR19211">
    <property type="entry name" value="ATP-BINDING TRANSPORT PROTEIN-RELATED"/>
    <property type="match status" value="1"/>
</dbReference>
<dbReference type="InterPro" id="IPR027417">
    <property type="entry name" value="P-loop_NTPase"/>
</dbReference>
<feature type="coiled-coil region" evidence="4">
    <location>
        <begin position="232"/>
        <end position="266"/>
    </location>
</feature>
<evidence type="ECO:0000256" key="4">
    <source>
        <dbReference type="SAM" id="Coils"/>
    </source>
</evidence>
<evidence type="ECO:0000259" key="5">
    <source>
        <dbReference type="PROSITE" id="PS50893"/>
    </source>
</evidence>
<reference evidence="6 7" key="1">
    <citation type="submission" date="2020-07" db="EMBL/GenBank/DDBJ databases">
        <title>Sequencing the genomes of 1000 actinobacteria strains.</title>
        <authorList>
            <person name="Klenk H.-P."/>
        </authorList>
    </citation>
    <scope>NUCLEOTIDE SEQUENCE [LARGE SCALE GENOMIC DNA]</scope>
    <source>
        <strain evidence="6 7">DSM 100723</strain>
    </source>
</reference>
<keyword evidence="3" id="KW-0067">ATP-binding</keyword>
<dbReference type="GO" id="GO:0016887">
    <property type="term" value="F:ATP hydrolysis activity"/>
    <property type="evidence" value="ECO:0007669"/>
    <property type="project" value="InterPro"/>
</dbReference>
<keyword evidence="4" id="KW-0175">Coiled coil</keyword>
<protein>
    <submittedName>
        <fullName evidence="6">ATPase subunit of ABC transporter with duplicated ATPase domains</fullName>
    </submittedName>
</protein>
<keyword evidence="1" id="KW-0677">Repeat</keyword>
<dbReference type="GO" id="GO:0005524">
    <property type="term" value="F:ATP binding"/>
    <property type="evidence" value="ECO:0007669"/>
    <property type="project" value="UniProtKB-KW"/>
</dbReference>
<dbReference type="PROSITE" id="PS50893">
    <property type="entry name" value="ABC_TRANSPORTER_2"/>
    <property type="match status" value="1"/>
</dbReference>
<dbReference type="RefSeq" id="WP_182561281.1">
    <property type="nucleotide sequence ID" value="NZ_JACGWT010000005.1"/>
</dbReference>
<evidence type="ECO:0000256" key="2">
    <source>
        <dbReference type="ARBA" id="ARBA00022741"/>
    </source>
</evidence>
<name>A0A7W3IUV3_9ACTN</name>
<evidence type="ECO:0000256" key="1">
    <source>
        <dbReference type="ARBA" id="ARBA00022737"/>
    </source>
</evidence>
<keyword evidence="7" id="KW-1185">Reference proteome</keyword>
<dbReference type="InterPro" id="IPR050611">
    <property type="entry name" value="ABCF"/>
</dbReference>
<feature type="domain" description="ABC transporter" evidence="5">
    <location>
        <begin position="11"/>
        <end position="243"/>
    </location>
</feature>
<proteinExistence type="predicted"/>
<dbReference type="InterPro" id="IPR003439">
    <property type="entry name" value="ABC_transporter-like_ATP-bd"/>
</dbReference>
<dbReference type="FunFam" id="3.40.50.300:FF:001320">
    <property type="entry name" value="Heme ABC transporter ATP-binding protein"/>
    <property type="match status" value="1"/>
</dbReference>
<comment type="caution">
    <text evidence="6">The sequence shown here is derived from an EMBL/GenBank/DDBJ whole genome shotgun (WGS) entry which is preliminary data.</text>
</comment>
<accession>A0A7W3IUV3</accession>
<dbReference type="InterPro" id="IPR017871">
    <property type="entry name" value="ABC_transporter-like_CS"/>
</dbReference>
<dbReference type="PROSITE" id="PS00211">
    <property type="entry name" value="ABC_TRANSPORTER_1"/>
    <property type="match status" value="1"/>
</dbReference>
<dbReference type="AlphaFoldDB" id="A0A7W3IUV3"/>